<dbReference type="OrthoDB" id="9783862at2"/>
<gene>
    <name evidence="4" type="ORF">ERS852578_00298</name>
</gene>
<keyword evidence="2" id="KW-1133">Transmembrane helix</keyword>
<feature type="region of interest" description="Disordered" evidence="1">
    <location>
        <begin position="262"/>
        <end position="320"/>
    </location>
</feature>
<dbReference type="InterPro" id="IPR000253">
    <property type="entry name" value="FHA_dom"/>
</dbReference>
<dbReference type="SUPFAM" id="SSF49879">
    <property type="entry name" value="SMAD/FHA domain"/>
    <property type="match status" value="1"/>
</dbReference>
<proteinExistence type="predicted"/>
<reference evidence="4 5" key="1">
    <citation type="submission" date="2015-09" db="EMBL/GenBank/DDBJ databases">
        <authorList>
            <consortium name="Pathogen Informatics"/>
        </authorList>
    </citation>
    <scope>NUCLEOTIDE SEQUENCE [LARGE SCALE GENOMIC DNA]</scope>
    <source>
        <strain evidence="4 5">2789STDY5834966</strain>
    </source>
</reference>
<keyword evidence="2" id="KW-0472">Membrane</keyword>
<dbReference type="Pfam" id="PF19909">
    <property type="entry name" value="DUF6382"/>
    <property type="match status" value="1"/>
</dbReference>
<feature type="compositionally biased region" description="Basic and acidic residues" evidence="1">
    <location>
        <begin position="288"/>
        <end position="303"/>
    </location>
</feature>
<dbReference type="InterPro" id="IPR008984">
    <property type="entry name" value="SMAD_FHA_dom_sf"/>
</dbReference>
<dbReference type="InterPro" id="IPR045962">
    <property type="entry name" value="DUF6382"/>
</dbReference>
<dbReference type="SMART" id="SM00240">
    <property type="entry name" value="FHA"/>
    <property type="match status" value="1"/>
</dbReference>
<dbReference type="InterPro" id="IPR050923">
    <property type="entry name" value="Cell_Proc_Reg/RNA_Proc"/>
</dbReference>
<feature type="transmembrane region" description="Helical" evidence="2">
    <location>
        <begin position="366"/>
        <end position="386"/>
    </location>
</feature>
<dbReference type="EMBL" id="CYYC01000003">
    <property type="protein sequence ID" value="CUM79958.1"/>
    <property type="molecule type" value="Genomic_DNA"/>
</dbReference>
<dbReference type="Pfam" id="PF00498">
    <property type="entry name" value="FHA"/>
    <property type="match status" value="1"/>
</dbReference>
<feature type="domain" description="FHA" evidence="3">
    <location>
        <begin position="501"/>
        <end position="556"/>
    </location>
</feature>
<dbReference type="CDD" id="cd00060">
    <property type="entry name" value="FHA"/>
    <property type="match status" value="1"/>
</dbReference>
<evidence type="ECO:0000259" key="3">
    <source>
        <dbReference type="PROSITE" id="PS50006"/>
    </source>
</evidence>
<evidence type="ECO:0000313" key="4">
    <source>
        <dbReference type="EMBL" id="CUM79958.1"/>
    </source>
</evidence>
<dbReference type="PANTHER" id="PTHR23308">
    <property type="entry name" value="NUCLEAR INHIBITOR OF PROTEIN PHOSPHATASE-1"/>
    <property type="match status" value="1"/>
</dbReference>
<dbReference type="Proteomes" id="UP000095390">
    <property type="component" value="Unassembled WGS sequence"/>
</dbReference>
<dbReference type="AlphaFoldDB" id="A0A173RS45"/>
<dbReference type="Gene3D" id="2.60.200.20">
    <property type="match status" value="1"/>
</dbReference>
<sequence>MEVIKEGTHTYLLKQIEYRTPVYDESVVHTQNESWDYYLSVEYEILKRNELKTLVSAQLREKDEEKSLLFDITGKRPLKRQGKERAFSQKECEKILQNMSNMIQEVEDYMLDLNCIELRPEYIYEDSKGEIQWIYFPQTSLGSEIKSNLQDRELQNKNEDLQKRMEALFAWMLPQIDYEDTDAVQFMYRFYNKVRKLGFSKELLETYIQTKRQKEYYDIEEVDKTSAKVRDSSKIKQDRRSNNESISYEEFFKEELELEKQKIESPNNRKQKTGDFQIGIKNGRRNSRREVQRNERNRDEKNKNQSNKNQKNKDLNNRSKNQSNENNYLILYNGLKIISVICTFLAVILEGIFVFYGMRSGFTRQLFQYSVGGMLLIIVFACGFIWSAQTVRKIKQKNKSNSMNSIKDNINKQNKVRHRKRGEQGSSISDKFIQEKELQNRTQMIKTEVDWEAEGDWESGTEGTTILNYGNESEKEDGKICHPMLRDMELGIIYVIKNCPFYIGSAEGVNHLHIQDKTVSREHAVILEDIYEGDGQGYILRDMGSTNGTWLNGKKIKRGNQEQLEDGAVIRFAKKEYEFLIQDI</sequence>
<evidence type="ECO:0000256" key="2">
    <source>
        <dbReference type="SAM" id="Phobius"/>
    </source>
</evidence>
<keyword evidence="2" id="KW-0812">Transmembrane</keyword>
<name>A0A173RS45_9FIRM</name>
<feature type="transmembrane region" description="Helical" evidence="2">
    <location>
        <begin position="329"/>
        <end position="354"/>
    </location>
</feature>
<evidence type="ECO:0000256" key="1">
    <source>
        <dbReference type="SAM" id="MobiDB-lite"/>
    </source>
</evidence>
<dbReference type="RefSeq" id="WP_022169912.1">
    <property type="nucleotide sequence ID" value="NZ_CAUDVV010000014.1"/>
</dbReference>
<organism evidence="4 5">
    <name type="scientific">Anaerobutyricum hallii</name>
    <dbReference type="NCBI Taxonomy" id="39488"/>
    <lineage>
        <taxon>Bacteria</taxon>
        <taxon>Bacillati</taxon>
        <taxon>Bacillota</taxon>
        <taxon>Clostridia</taxon>
        <taxon>Lachnospirales</taxon>
        <taxon>Lachnospiraceae</taxon>
        <taxon>Anaerobutyricum</taxon>
    </lineage>
</organism>
<accession>A0A173RS45</accession>
<evidence type="ECO:0000313" key="5">
    <source>
        <dbReference type="Proteomes" id="UP000095390"/>
    </source>
</evidence>
<dbReference type="PROSITE" id="PS50006">
    <property type="entry name" value="FHA_DOMAIN"/>
    <property type="match status" value="1"/>
</dbReference>
<protein>
    <submittedName>
        <fullName evidence="4">Uncharacterized conserved protein, contains FHA domain</fullName>
    </submittedName>
</protein>